<accession>A0A443IBF0</accession>
<dbReference type="RefSeq" id="WP_128178744.1">
    <property type="nucleotide sequence ID" value="NZ_CP071409.1"/>
</dbReference>
<evidence type="ECO:0000256" key="2">
    <source>
        <dbReference type="ARBA" id="ARBA00022842"/>
    </source>
</evidence>
<keyword evidence="3 4" id="KW-0456">Lyase</keyword>
<name>A0A443IBF0_9GAMM</name>
<dbReference type="SFLD" id="SFLDS00001">
    <property type="entry name" value="Enolase"/>
    <property type="match status" value="1"/>
</dbReference>
<dbReference type="Gene3D" id="3.30.390.10">
    <property type="entry name" value="Enolase-like, N-terminal domain"/>
    <property type="match status" value="1"/>
</dbReference>
<dbReference type="NCBIfam" id="NF003473">
    <property type="entry name" value="PRK05105.1"/>
    <property type="match status" value="1"/>
</dbReference>
<dbReference type="SFLD" id="SFLDF00009">
    <property type="entry name" value="o-succinylbenzoate_synthase"/>
    <property type="match status" value="1"/>
</dbReference>
<dbReference type="GO" id="GO:0009234">
    <property type="term" value="P:menaquinone biosynthetic process"/>
    <property type="evidence" value="ECO:0007669"/>
    <property type="project" value="UniProtKB-UniRule"/>
</dbReference>
<keyword evidence="1 4" id="KW-0479">Metal-binding</keyword>
<evidence type="ECO:0000256" key="3">
    <source>
        <dbReference type="ARBA" id="ARBA00023239"/>
    </source>
</evidence>
<dbReference type="InterPro" id="IPR041338">
    <property type="entry name" value="OSBS_N"/>
</dbReference>
<dbReference type="InterPro" id="IPR010196">
    <property type="entry name" value="OSB_synthase_MenC1"/>
</dbReference>
<dbReference type="Pfam" id="PF13378">
    <property type="entry name" value="MR_MLE_C"/>
    <property type="match status" value="1"/>
</dbReference>
<dbReference type="InterPro" id="IPR029065">
    <property type="entry name" value="Enolase_C-like"/>
</dbReference>
<dbReference type="PANTHER" id="PTHR48073">
    <property type="entry name" value="O-SUCCINYLBENZOATE SYNTHASE-RELATED"/>
    <property type="match status" value="1"/>
</dbReference>
<sequence>MKRDAAIWRYALPMEAGVVLREQRLRYRDGVIVRMRDGEREGWGEIAPLPGFSRESLDEAINAAIRWLTTWCQGGLPANCMLPSAAFGLSCALAEVAETLPLKGNYHSAILCTGDPDELLIRLAQQPYCIGKVKVGLYEPVRDGMMVNYLLEALPTLQLRLDANRSWTLDKARQFARHVDPTLRNRIAFLEEPCHTPEASCQFAKESAIAIAWDESVREAGFQPQAAPGVNALIIKPTLIGSIAEVEHIIAVARQQGLAAVMSSSLESSLGLTQLARLAQWLTPEVVPGLDTLELMTHQLQRPWPGSSQPLKTVDDLECLWHG</sequence>
<dbReference type="InterPro" id="IPR029017">
    <property type="entry name" value="Enolase-like_N"/>
</dbReference>
<evidence type="ECO:0000259" key="6">
    <source>
        <dbReference type="SMART" id="SM00922"/>
    </source>
</evidence>
<comment type="pathway">
    <text evidence="4">Quinol/quinone metabolism; menaquinone biosynthesis.</text>
</comment>
<dbReference type="AlphaFoldDB" id="A0A443IBF0"/>
<dbReference type="InterPro" id="IPR013342">
    <property type="entry name" value="Mandelate_racemase_C"/>
</dbReference>
<gene>
    <name evidence="4" type="primary">menC</name>
    <name evidence="7" type="ORF">ED28_14385</name>
</gene>
<keyword evidence="8" id="KW-1185">Reference proteome</keyword>
<comment type="similarity">
    <text evidence="4">Belongs to the mandelate racemase/muconate lactonizing enzyme family. MenC type 1 subfamily.</text>
</comment>
<dbReference type="GO" id="GO:0043748">
    <property type="term" value="F:O-succinylbenzoate synthase activity"/>
    <property type="evidence" value="ECO:0007669"/>
    <property type="project" value="UniProtKB-EC"/>
</dbReference>
<evidence type="ECO:0000313" key="8">
    <source>
        <dbReference type="Proteomes" id="UP000288794"/>
    </source>
</evidence>
<dbReference type="SUPFAM" id="SSF51604">
    <property type="entry name" value="Enolase C-terminal domain-like"/>
    <property type="match status" value="1"/>
</dbReference>
<evidence type="ECO:0000313" key="7">
    <source>
        <dbReference type="EMBL" id="RWR01315.1"/>
    </source>
</evidence>
<feature type="binding site" evidence="4">
    <location>
        <position position="162"/>
    </location>
    <ligand>
        <name>Mg(2+)</name>
        <dbReference type="ChEBI" id="CHEBI:18420"/>
    </ligand>
</feature>
<dbReference type="Gene3D" id="3.20.20.120">
    <property type="entry name" value="Enolase-like C-terminal domain"/>
    <property type="match status" value="1"/>
</dbReference>
<feature type="active site" description="Proton acceptor" evidence="4">
    <location>
        <position position="236"/>
    </location>
</feature>
<dbReference type="EMBL" id="JMEE01000038">
    <property type="protein sequence ID" value="RWR01315.1"/>
    <property type="molecule type" value="Genomic_DNA"/>
</dbReference>
<feature type="active site" description="Proton donor" evidence="4">
    <location>
        <position position="134"/>
    </location>
</feature>
<dbReference type="UniPathway" id="UPA00079"/>
<dbReference type="EC" id="4.2.1.113" evidence="4 5"/>
<evidence type="ECO:0000256" key="4">
    <source>
        <dbReference type="HAMAP-Rule" id="MF_00470"/>
    </source>
</evidence>
<comment type="function">
    <text evidence="4">Converts 2-succinyl-6-hydroxy-2,4-cyclohexadiene-1-carboxylate (SHCHC) to 2-succinylbenzoate (OSB).</text>
</comment>
<organism evidence="7 8">
    <name type="scientific">[Pantoea] beijingensis</name>
    <dbReference type="NCBI Taxonomy" id="1324864"/>
    <lineage>
        <taxon>Bacteria</taxon>
        <taxon>Pseudomonadati</taxon>
        <taxon>Pseudomonadota</taxon>
        <taxon>Gammaproteobacteria</taxon>
        <taxon>Enterobacterales</taxon>
        <taxon>Erwiniaceae</taxon>
        <taxon>Erwinia</taxon>
    </lineage>
</organism>
<reference evidence="7 8" key="1">
    <citation type="submission" date="2014-04" db="EMBL/GenBank/DDBJ databases">
        <title>Draft genome sequence of Pantoea beijingensis strain LMG 27579, an emerging pathogen to Pleurotus eryngii with potential industrial application.</title>
        <authorList>
            <person name="Xu F."/>
            <person name="Liu Y."/>
            <person name="Wang S."/>
            <person name="Yin Y."/>
            <person name="Ma Y."/>
            <person name="Zhao S."/>
            <person name="Rong C."/>
        </authorList>
    </citation>
    <scope>NUCLEOTIDE SEQUENCE [LARGE SCALE GENOMIC DNA]</scope>
    <source>
        <strain evidence="7 8">LMG 27579</strain>
    </source>
</reference>
<evidence type="ECO:0000256" key="5">
    <source>
        <dbReference type="NCBIfam" id="TIGR01927"/>
    </source>
</evidence>
<dbReference type="Proteomes" id="UP000288794">
    <property type="component" value="Unassembled WGS sequence"/>
</dbReference>
<feature type="binding site" evidence="4">
    <location>
        <position position="214"/>
    </location>
    <ligand>
        <name>Mg(2+)</name>
        <dbReference type="ChEBI" id="CHEBI:18420"/>
    </ligand>
</feature>
<dbReference type="SMART" id="SM00922">
    <property type="entry name" value="MR_MLE"/>
    <property type="match status" value="1"/>
</dbReference>
<dbReference type="GO" id="GO:0000287">
    <property type="term" value="F:magnesium ion binding"/>
    <property type="evidence" value="ECO:0007669"/>
    <property type="project" value="UniProtKB-UniRule"/>
</dbReference>
<keyword evidence="2 4" id="KW-0460">Magnesium</keyword>
<dbReference type="SUPFAM" id="SSF54826">
    <property type="entry name" value="Enolase N-terminal domain-like"/>
    <property type="match status" value="1"/>
</dbReference>
<comment type="caution">
    <text evidence="7">The sequence shown here is derived from an EMBL/GenBank/DDBJ whole genome shotgun (WGS) entry which is preliminary data.</text>
</comment>
<dbReference type="InterPro" id="IPR036849">
    <property type="entry name" value="Enolase-like_C_sf"/>
</dbReference>
<comment type="catalytic activity">
    <reaction evidence="4">
        <text>(1R,6R)-6-hydroxy-2-succinyl-cyclohexa-2,4-diene-1-carboxylate = 2-succinylbenzoate + H2O</text>
        <dbReference type="Rhea" id="RHEA:10196"/>
        <dbReference type="ChEBI" id="CHEBI:15377"/>
        <dbReference type="ChEBI" id="CHEBI:18325"/>
        <dbReference type="ChEBI" id="CHEBI:58689"/>
        <dbReference type="EC" id="4.2.1.113"/>
    </reaction>
</comment>
<protein>
    <recommendedName>
        <fullName evidence="4 5">o-succinylbenzoate synthase</fullName>
        <shortName evidence="4">OSB synthase</shortName>
        <shortName evidence="4">OSBS</shortName>
        <ecNumber evidence="4 5">4.2.1.113</ecNumber>
    </recommendedName>
    <alternativeName>
        <fullName evidence="4">4-(2'-carboxyphenyl)-4-oxybutyric acid synthase</fullName>
    </alternativeName>
    <alternativeName>
        <fullName evidence="4">o-succinylbenzoic acid synthase</fullName>
    </alternativeName>
</protein>
<comment type="pathway">
    <text evidence="4">Quinol/quinone metabolism; 1,4-dihydroxy-2-naphthoate biosynthesis; 1,4-dihydroxy-2-naphthoate from chorismate: step 4/7.</text>
</comment>
<dbReference type="UniPathway" id="UPA01057">
    <property type="reaction ID" value="UER00165"/>
</dbReference>
<evidence type="ECO:0000256" key="1">
    <source>
        <dbReference type="ARBA" id="ARBA00022723"/>
    </source>
</evidence>
<dbReference type="NCBIfam" id="TIGR01927">
    <property type="entry name" value="menC_gam_Gplu"/>
    <property type="match status" value="1"/>
</dbReference>
<feature type="binding site" evidence="4">
    <location>
        <position position="191"/>
    </location>
    <ligand>
        <name>Mg(2+)</name>
        <dbReference type="ChEBI" id="CHEBI:18420"/>
    </ligand>
</feature>
<dbReference type="PANTHER" id="PTHR48073:SF2">
    <property type="entry name" value="O-SUCCINYLBENZOATE SYNTHASE"/>
    <property type="match status" value="1"/>
</dbReference>
<feature type="domain" description="Mandelate racemase/muconate lactonizing enzyme C-terminal" evidence="6">
    <location>
        <begin position="116"/>
        <end position="210"/>
    </location>
</feature>
<proteinExistence type="inferred from homology"/>
<dbReference type="Pfam" id="PF21508">
    <property type="entry name" value="MenC_N"/>
    <property type="match status" value="1"/>
</dbReference>
<keyword evidence="4" id="KW-0474">Menaquinone biosynthesis</keyword>
<dbReference type="CDD" id="cd03320">
    <property type="entry name" value="OSBS"/>
    <property type="match status" value="1"/>
</dbReference>
<comment type="cofactor">
    <cofactor evidence="4">
        <name>a divalent metal cation</name>
        <dbReference type="ChEBI" id="CHEBI:60240"/>
    </cofactor>
</comment>
<dbReference type="HAMAP" id="MF_00470">
    <property type="entry name" value="MenC_1"/>
    <property type="match status" value="1"/>
</dbReference>
<dbReference type="SFLD" id="SFLDG00180">
    <property type="entry name" value="muconate_cycloisomerase"/>
    <property type="match status" value="1"/>
</dbReference>